<evidence type="ECO:0000313" key="9">
    <source>
        <dbReference type="EnsemblMetazoa" id="XP_022668118"/>
    </source>
</evidence>
<evidence type="ECO:0000256" key="2">
    <source>
        <dbReference type="ARBA" id="ARBA00022475"/>
    </source>
</evidence>
<keyword evidence="4 7" id="KW-0879">Wnt signaling pathway</keyword>
<evidence type="ECO:0000256" key="3">
    <source>
        <dbReference type="ARBA" id="ARBA00022490"/>
    </source>
</evidence>
<dbReference type="GeneID" id="111253246"/>
<sequence length="481" mass="54160">MNAFCHKLLTKLHITKHTTLVESCSEEFLPIVTPINKKDLQRPQQQLDNQCRQMLFKETSPPRAEPTSCERQPTLPQYKFESLQRYQQATTARNGNQHCDNSTDGKGHNTTSCNGGATVTTAAATSATTINPNRLSASKNLQEFDFTLYDLNGHGRVTKDDIAGLVRTIYERIGCKIDLPRGGERRIRVKLEIVVDDRPTLNANEQEVAHQEISRTRHRSPIRVAFDEEQLLYETIKQQYQQQHPMTDLRSSQKCNHQSPGNAHARTAKKVLTSEALRVRHSVPLSTPCTFVRTGGASHHPKAQTPFYSAANISSMTATASTPLVTSHSVYTTVATQPFCVTTAVNCTDTASTAAVVEHSQVGCHIGGNVLSSTSPHSPHSHSNEQHHYASSKKQHHYRRRRQHHLGGERTELNNVAKSQEKPDRPPSHGGRLREKPFVLKSPYDEETIPVSKSRHHGHRHHHHHHQQLIRHVHHHYHHVA</sequence>
<keyword evidence="2 7" id="KW-1003">Cell membrane</keyword>
<feature type="region of interest" description="Disordered" evidence="8">
    <location>
        <begin position="370"/>
        <end position="481"/>
    </location>
</feature>
<dbReference type="InParanoid" id="A0A7M7KK15"/>
<feature type="compositionally biased region" description="Basic and acidic residues" evidence="8">
    <location>
        <begin position="419"/>
        <end position="438"/>
    </location>
</feature>
<feature type="compositionally biased region" description="Polar residues" evidence="8">
    <location>
        <begin position="90"/>
        <end position="100"/>
    </location>
</feature>
<evidence type="ECO:0000256" key="7">
    <source>
        <dbReference type="RuleBase" id="RU367060"/>
    </source>
</evidence>
<dbReference type="PANTHER" id="PTHR22611">
    <property type="entry name" value="PROTEIN NAKED CUTICLE"/>
    <property type="match status" value="1"/>
</dbReference>
<dbReference type="AlphaFoldDB" id="A0A7M7KK15"/>
<reference evidence="9" key="1">
    <citation type="submission" date="2021-01" db="UniProtKB">
        <authorList>
            <consortium name="EnsemblMetazoa"/>
        </authorList>
    </citation>
    <scope>IDENTIFICATION</scope>
</reference>
<dbReference type="EnsemblMetazoa" id="XM_022812382">
    <property type="protein sequence ID" value="XP_022668117"/>
    <property type="gene ID" value="LOC111253246"/>
</dbReference>
<comment type="similarity">
    <text evidence="1 7">Belongs to the NKD family.</text>
</comment>
<evidence type="ECO:0000256" key="8">
    <source>
        <dbReference type="SAM" id="MobiDB-lite"/>
    </source>
</evidence>
<accession>A0A7M7KK15</accession>
<feature type="compositionally biased region" description="Basic residues" evidence="8">
    <location>
        <begin position="453"/>
        <end position="481"/>
    </location>
</feature>
<evidence type="ECO:0000313" key="10">
    <source>
        <dbReference type="Proteomes" id="UP000594260"/>
    </source>
</evidence>
<comment type="subcellular location">
    <subcellularLocation>
        <location evidence="7">Cell membrane</location>
    </subcellularLocation>
    <subcellularLocation>
        <location evidence="7">Cytoplasm</location>
    </subcellularLocation>
</comment>
<dbReference type="GO" id="GO:0005886">
    <property type="term" value="C:plasma membrane"/>
    <property type="evidence" value="ECO:0007669"/>
    <property type="project" value="UniProtKB-SubCell"/>
</dbReference>
<proteinExistence type="inferred from homology"/>
<dbReference type="EnsemblMetazoa" id="XM_022812383">
    <property type="protein sequence ID" value="XP_022668118"/>
    <property type="gene ID" value="LOC111253246"/>
</dbReference>
<name>A0A7M7KK15_VARDE</name>
<evidence type="ECO:0000256" key="4">
    <source>
        <dbReference type="ARBA" id="ARBA00022687"/>
    </source>
</evidence>
<dbReference type="KEGG" id="vde:111253246"/>
<protein>
    <recommendedName>
        <fullName evidence="7">Protein naked cuticle homolog</fullName>
    </recommendedName>
</protein>
<dbReference type="GO" id="GO:0046872">
    <property type="term" value="F:metal ion binding"/>
    <property type="evidence" value="ECO:0007669"/>
    <property type="project" value="UniProtKB-KW"/>
</dbReference>
<keyword evidence="3" id="KW-0963">Cytoplasm</keyword>
<feature type="compositionally biased region" description="Basic residues" evidence="8">
    <location>
        <begin position="390"/>
        <end position="405"/>
    </location>
</feature>
<dbReference type="RefSeq" id="XP_022668118.1">
    <property type="nucleotide sequence ID" value="XM_022812383.1"/>
</dbReference>
<organism evidence="9 10">
    <name type="scientific">Varroa destructor</name>
    <name type="common">Honeybee mite</name>
    <dbReference type="NCBI Taxonomy" id="109461"/>
    <lineage>
        <taxon>Eukaryota</taxon>
        <taxon>Metazoa</taxon>
        <taxon>Ecdysozoa</taxon>
        <taxon>Arthropoda</taxon>
        <taxon>Chelicerata</taxon>
        <taxon>Arachnida</taxon>
        <taxon>Acari</taxon>
        <taxon>Parasitiformes</taxon>
        <taxon>Mesostigmata</taxon>
        <taxon>Gamasina</taxon>
        <taxon>Dermanyssoidea</taxon>
        <taxon>Varroidae</taxon>
        <taxon>Varroa</taxon>
    </lineage>
</organism>
<dbReference type="InterPro" id="IPR040140">
    <property type="entry name" value="Nkd-like"/>
</dbReference>
<dbReference type="PANTHER" id="PTHR22611:SF9">
    <property type="entry name" value="PROTEIN NAKED CUTICLE"/>
    <property type="match status" value="1"/>
</dbReference>
<evidence type="ECO:0000256" key="5">
    <source>
        <dbReference type="ARBA" id="ARBA00022723"/>
    </source>
</evidence>
<evidence type="ECO:0000256" key="1">
    <source>
        <dbReference type="ARBA" id="ARBA00007081"/>
    </source>
</evidence>
<keyword evidence="6" id="KW-0472">Membrane</keyword>
<evidence type="ECO:0000256" key="6">
    <source>
        <dbReference type="ARBA" id="ARBA00023136"/>
    </source>
</evidence>
<feature type="region of interest" description="Disordered" evidence="8">
    <location>
        <begin position="90"/>
        <end position="110"/>
    </location>
</feature>
<dbReference type="GO" id="GO:0090090">
    <property type="term" value="P:negative regulation of canonical Wnt signaling pathway"/>
    <property type="evidence" value="ECO:0007669"/>
    <property type="project" value="UniProtKB-ARBA"/>
</dbReference>
<dbReference type="GO" id="GO:0016055">
    <property type="term" value="P:Wnt signaling pathway"/>
    <property type="evidence" value="ECO:0007669"/>
    <property type="project" value="UniProtKB-UniRule"/>
</dbReference>
<dbReference type="RefSeq" id="XP_022668117.1">
    <property type="nucleotide sequence ID" value="XM_022812382.1"/>
</dbReference>
<dbReference type="GO" id="GO:0005737">
    <property type="term" value="C:cytoplasm"/>
    <property type="evidence" value="ECO:0007669"/>
    <property type="project" value="UniProtKB-SubCell"/>
</dbReference>
<keyword evidence="5" id="KW-0479">Metal-binding</keyword>
<keyword evidence="10" id="KW-1185">Reference proteome</keyword>
<dbReference type="OrthoDB" id="5953812at2759"/>
<comment type="function">
    <text evidence="7">Cell autonomous antagonist of the canonical Wnt signaling pathway.</text>
</comment>
<dbReference type="Proteomes" id="UP000594260">
    <property type="component" value="Unplaced"/>
</dbReference>